<protein>
    <submittedName>
        <fullName evidence="2">Uncharacterized protein</fullName>
    </submittedName>
</protein>
<organism evidence="2 3">
    <name type="scientific">Parasitella parasitica</name>
    <dbReference type="NCBI Taxonomy" id="35722"/>
    <lineage>
        <taxon>Eukaryota</taxon>
        <taxon>Fungi</taxon>
        <taxon>Fungi incertae sedis</taxon>
        <taxon>Mucoromycota</taxon>
        <taxon>Mucoromycotina</taxon>
        <taxon>Mucoromycetes</taxon>
        <taxon>Mucorales</taxon>
        <taxon>Mucorineae</taxon>
        <taxon>Mucoraceae</taxon>
        <taxon>Parasitella</taxon>
    </lineage>
</organism>
<evidence type="ECO:0000313" key="3">
    <source>
        <dbReference type="Proteomes" id="UP000054107"/>
    </source>
</evidence>
<sequence>MALSSKKQNPPGAPVPGSRSYADAASNHITTTPQSLMHREADHTCFGTPTNTQLRSIKTRIWRHARTVNGYFLDISKIRNMTDQQHLIVLNKQYKAINFHGVKTLGKTNQRYIEIYPNETIAERLLNDGVV</sequence>
<dbReference type="Proteomes" id="UP000054107">
    <property type="component" value="Unassembled WGS sequence"/>
</dbReference>
<gene>
    <name evidence="2" type="primary">PARPA_00090.1 scaffold 263</name>
</gene>
<dbReference type="AlphaFoldDB" id="A0A0B7MUR5"/>
<name>A0A0B7MUR5_9FUNG</name>
<evidence type="ECO:0000313" key="2">
    <source>
        <dbReference type="EMBL" id="CEP06838.1"/>
    </source>
</evidence>
<reference evidence="2 3" key="1">
    <citation type="submission" date="2014-09" db="EMBL/GenBank/DDBJ databases">
        <authorList>
            <person name="Ellenberger Sabrina"/>
        </authorList>
    </citation>
    <scope>NUCLEOTIDE SEQUENCE [LARGE SCALE GENOMIC DNA]</scope>
    <source>
        <strain evidence="2 3">CBS 412.66</strain>
    </source>
</reference>
<dbReference type="OrthoDB" id="2286194at2759"/>
<proteinExistence type="predicted"/>
<keyword evidence="3" id="KW-1185">Reference proteome</keyword>
<dbReference type="EMBL" id="LN718756">
    <property type="protein sequence ID" value="CEP06838.1"/>
    <property type="molecule type" value="Genomic_DNA"/>
</dbReference>
<accession>A0A0B7MUR5</accession>
<evidence type="ECO:0000256" key="1">
    <source>
        <dbReference type="SAM" id="MobiDB-lite"/>
    </source>
</evidence>
<feature type="region of interest" description="Disordered" evidence="1">
    <location>
        <begin position="1"/>
        <end position="22"/>
    </location>
</feature>